<gene>
    <name evidence="5" type="ORF">K7B10_06795</name>
</gene>
<protein>
    <submittedName>
        <fullName evidence="5">CBS domain-containing protein</fullName>
    </submittedName>
</protein>
<evidence type="ECO:0000256" key="2">
    <source>
        <dbReference type="PROSITE-ProRule" id="PRU00703"/>
    </source>
</evidence>
<dbReference type="InterPro" id="IPR017080">
    <property type="entry name" value="UCP036990_CBS_BON"/>
</dbReference>
<sequence length="202" mass="21574">MMKHLRTVNDVMTHAVISVDRGAPIKEIVEAMRQWRISALPVLSDGGRVAGVVSEADLLLKAQGADESRAVTAGQLMTFPAVTVTEETGIASAARLMAHGHLKRLPVVDRDGRLVGVVSRGDLLKIYLRPDADIAEELRELIMAELIPAGSAVVQVHVSDGLVHLEGTIPDPALRNVLIRVARTVPGVVDVTAARLGTEVHT</sequence>
<feature type="domain" description="CBS" evidence="4">
    <location>
        <begin position="77"/>
        <end position="134"/>
    </location>
</feature>
<dbReference type="PANTHER" id="PTHR43080">
    <property type="entry name" value="CBS DOMAIN-CONTAINING PROTEIN CBSX3, MITOCHONDRIAL"/>
    <property type="match status" value="1"/>
</dbReference>
<dbReference type="Gene3D" id="3.10.580.10">
    <property type="entry name" value="CBS-domain"/>
    <property type="match status" value="1"/>
</dbReference>
<evidence type="ECO:0000313" key="5">
    <source>
        <dbReference type="EMBL" id="MCC0094498.1"/>
    </source>
</evidence>
<evidence type="ECO:0000256" key="1">
    <source>
        <dbReference type="ARBA" id="ARBA00023122"/>
    </source>
</evidence>
<dbReference type="InterPro" id="IPR051257">
    <property type="entry name" value="Diverse_CBS-Domain"/>
</dbReference>
<name>A0ABS8E0L4_9ACTN</name>
<dbReference type="Pfam" id="PF04972">
    <property type="entry name" value="BON"/>
    <property type="match status" value="1"/>
</dbReference>
<dbReference type="Gene3D" id="3.30.1340.30">
    <property type="match status" value="1"/>
</dbReference>
<keyword evidence="6" id="KW-1185">Reference proteome</keyword>
<dbReference type="InterPro" id="IPR000644">
    <property type="entry name" value="CBS_dom"/>
</dbReference>
<dbReference type="CDD" id="cd04586">
    <property type="entry name" value="CBS_pair_BON_assoc"/>
    <property type="match status" value="1"/>
</dbReference>
<dbReference type="InterPro" id="IPR007055">
    <property type="entry name" value="BON_dom"/>
</dbReference>
<dbReference type="PANTHER" id="PTHR43080:SF29">
    <property type="entry name" value="OS02G0818000 PROTEIN"/>
    <property type="match status" value="1"/>
</dbReference>
<reference evidence="5 6" key="1">
    <citation type="submission" date="2021-08" db="EMBL/GenBank/DDBJ databases">
        <title>Genomic Architecture of Streptomyces flavotricini NGL1 and Streptomyces erythrochromogenes HMS4 With Differential Plant Beneficial attributes and laccase production capabilities.</title>
        <authorList>
            <person name="Salwan R."/>
            <person name="Kaur R."/>
            <person name="Sharma V."/>
        </authorList>
    </citation>
    <scope>NUCLEOTIDE SEQUENCE [LARGE SCALE GENOMIC DNA]</scope>
    <source>
        <strain evidence="5 6">NGL1</strain>
    </source>
</reference>
<evidence type="ECO:0000259" key="4">
    <source>
        <dbReference type="PROSITE" id="PS51371"/>
    </source>
</evidence>
<feature type="domain" description="BON" evidence="3">
    <location>
        <begin position="130"/>
        <end position="200"/>
    </location>
</feature>
<dbReference type="Proteomes" id="UP001520654">
    <property type="component" value="Unassembled WGS sequence"/>
</dbReference>
<keyword evidence="1 2" id="KW-0129">CBS domain</keyword>
<accession>A0ABS8E0L4</accession>
<dbReference type="EMBL" id="JAINUL010000001">
    <property type="protein sequence ID" value="MCC0094498.1"/>
    <property type="molecule type" value="Genomic_DNA"/>
</dbReference>
<dbReference type="PROSITE" id="PS51371">
    <property type="entry name" value="CBS"/>
    <property type="match status" value="2"/>
</dbReference>
<dbReference type="SMART" id="SM00116">
    <property type="entry name" value="CBS"/>
    <property type="match status" value="2"/>
</dbReference>
<dbReference type="Pfam" id="PF00571">
    <property type="entry name" value="CBS"/>
    <property type="match status" value="2"/>
</dbReference>
<dbReference type="SUPFAM" id="SSF54631">
    <property type="entry name" value="CBS-domain pair"/>
    <property type="match status" value="1"/>
</dbReference>
<organism evidence="5 6">
    <name type="scientific">Streptomyces flavotricini</name>
    <dbReference type="NCBI Taxonomy" id="66888"/>
    <lineage>
        <taxon>Bacteria</taxon>
        <taxon>Bacillati</taxon>
        <taxon>Actinomycetota</taxon>
        <taxon>Actinomycetes</taxon>
        <taxon>Kitasatosporales</taxon>
        <taxon>Streptomycetaceae</taxon>
        <taxon>Streptomyces</taxon>
    </lineage>
</organism>
<dbReference type="PIRSF" id="PIRSF036990">
    <property type="entry name" value="UCP036990_CBS_BON"/>
    <property type="match status" value="1"/>
</dbReference>
<dbReference type="PROSITE" id="PS50914">
    <property type="entry name" value="BON"/>
    <property type="match status" value="1"/>
</dbReference>
<dbReference type="InterPro" id="IPR046342">
    <property type="entry name" value="CBS_dom_sf"/>
</dbReference>
<evidence type="ECO:0000259" key="3">
    <source>
        <dbReference type="PROSITE" id="PS50914"/>
    </source>
</evidence>
<comment type="caution">
    <text evidence="5">The sequence shown here is derived from an EMBL/GenBank/DDBJ whole genome shotgun (WGS) entry which is preliminary data.</text>
</comment>
<evidence type="ECO:0000313" key="6">
    <source>
        <dbReference type="Proteomes" id="UP001520654"/>
    </source>
</evidence>
<proteinExistence type="predicted"/>
<feature type="domain" description="CBS" evidence="4">
    <location>
        <begin position="12"/>
        <end position="71"/>
    </location>
</feature>